<feature type="transmembrane region" description="Helical" evidence="13">
    <location>
        <begin position="338"/>
        <end position="363"/>
    </location>
</feature>
<evidence type="ECO:0000256" key="11">
    <source>
        <dbReference type="ARBA" id="ARBA00023136"/>
    </source>
</evidence>
<gene>
    <name evidence="16" type="ORF">M911_15395</name>
</gene>
<sequence>MFPLIILLIAALLIPGPASASPLTGGDPDQESTEQQEAPAEATGTDSLLDRFVAWTITQQRALHRQLADGMEALQDAPTAANAGALILISFLYGIFHAAGPGHGKAVITTYLLTHRQHMRRALTLSFAAALMQGLTAIIAVATVLFVIGRTARDAMGQAPALEQASFALVALLGAWLMLRALRQLIRIARERRRRRAPTLSPAAGAAPVFMAGPSQSGTPAPLAPSMNGPSMNGHAAHHEHGPHCGCAHHVDPAQAARADSVWAMLATVTAVGIRPCTGAILVLVVAHIMGLWTAGIAAVLAMSIGTAITVSILAIMAVQARTLATRLSGGLGVKTQVAAHGVGLLGGMLILGMGLILLLGSFTTRVPHPMGL</sequence>
<dbReference type="AlphaFoldDB" id="W8KXN2"/>
<dbReference type="PANTHER" id="PTHR40659">
    <property type="entry name" value="NICKEL/COBALT EFFLUX SYSTEM RCNA"/>
    <property type="match status" value="1"/>
</dbReference>
<evidence type="ECO:0000256" key="5">
    <source>
        <dbReference type="ARBA" id="ARBA00022475"/>
    </source>
</evidence>
<keyword evidence="17" id="KW-1185">Reference proteome</keyword>
<comment type="subcellular location">
    <subcellularLocation>
        <location evidence="2 13">Cell membrane</location>
        <topology evidence="2 13">Multi-pass membrane protein</topology>
    </subcellularLocation>
</comment>
<dbReference type="Pfam" id="PF03824">
    <property type="entry name" value="NicO"/>
    <property type="match status" value="1"/>
</dbReference>
<dbReference type="GO" id="GO:0015099">
    <property type="term" value="F:nickel cation transmembrane transporter activity"/>
    <property type="evidence" value="ECO:0007669"/>
    <property type="project" value="UniProtKB-UniRule"/>
</dbReference>
<evidence type="ECO:0000256" key="3">
    <source>
        <dbReference type="ARBA" id="ARBA00022426"/>
    </source>
</evidence>
<feature type="signal peptide" evidence="15">
    <location>
        <begin position="1"/>
        <end position="20"/>
    </location>
</feature>
<keyword evidence="12" id="KW-0170">Cobalt</keyword>
<dbReference type="GO" id="GO:0046583">
    <property type="term" value="F:monoatomic cation efflux transmembrane transporter activity"/>
    <property type="evidence" value="ECO:0007669"/>
    <property type="project" value="TreeGrafter"/>
</dbReference>
<keyword evidence="11 13" id="KW-0472">Membrane</keyword>
<evidence type="ECO:0000256" key="7">
    <source>
        <dbReference type="ARBA" id="ARBA00022692"/>
    </source>
</evidence>
<reference evidence="16 17" key="1">
    <citation type="journal article" date="2014" name="J Genomics">
        <title>Draft Genome Sequence of the Extremely Halophilic Phototrophic Purple Sulfur Bacterium Halorhodospira halochloris.</title>
        <authorList>
            <person name="Singh K.S."/>
            <person name="Kirksey J."/>
            <person name="Hoff W.D."/>
            <person name="Deole R."/>
        </authorList>
    </citation>
    <scope>NUCLEOTIDE SEQUENCE [LARGE SCALE GENOMIC DNA]</scope>
    <source>
        <strain evidence="16 17">A</strain>
    </source>
</reference>
<evidence type="ECO:0000256" key="12">
    <source>
        <dbReference type="ARBA" id="ARBA00023285"/>
    </source>
</evidence>
<feature type="transmembrane region" description="Helical" evidence="13">
    <location>
        <begin position="122"/>
        <end position="147"/>
    </location>
</feature>
<evidence type="ECO:0000256" key="8">
    <source>
        <dbReference type="ARBA" id="ARBA00022989"/>
    </source>
</evidence>
<keyword evidence="4 13" id="KW-0813">Transport</keyword>
<dbReference type="GO" id="GO:0005886">
    <property type="term" value="C:plasma membrane"/>
    <property type="evidence" value="ECO:0007669"/>
    <property type="project" value="UniProtKB-SubCell"/>
</dbReference>
<keyword evidence="5" id="KW-1003">Cell membrane</keyword>
<dbReference type="KEGG" id="hhc:M911_15395"/>
<dbReference type="HOGENOM" id="CLU_058605_0_1_6"/>
<keyword evidence="8 13" id="KW-1133">Transmembrane helix</keyword>
<dbReference type="RefSeq" id="WP_025282848.1">
    <property type="nucleotide sequence ID" value="NZ_CP007268.1"/>
</dbReference>
<feature type="transmembrane region" description="Helical" evidence="13">
    <location>
        <begin position="80"/>
        <end position="101"/>
    </location>
</feature>
<proteinExistence type="inferred from homology"/>
<dbReference type="InterPro" id="IPR051224">
    <property type="entry name" value="NiCoT_RcnA"/>
</dbReference>
<keyword evidence="10" id="KW-0921">Nickel transport</keyword>
<dbReference type="OrthoDB" id="9812956at2"/>
<dbReference type="GO" id="GO:0006824">
    <property type="term" value="P:cobalt ion transport"/>
    <property type="evidence" value="ECO:0007669"/>
    <property type="project" value="UniProtKB-KW"/>
</dbReference>
<keyword evidence="3" id="KW-0171">Cobalt transport</keyword>
<evidence type="ECO:0000256" key="4">
    <source>
        <dbReference type="ARBA" id="ARBA00022448"/>
    </source>
</evidence>
<evidence type="ECO:0000256" key="9">
    <source>
        <dbReference type="ARBA" id="ARBA00023065"/>
    </source>
</evidence>
<dbReference type="GO" id="GO:0032025">
    <property type="term" value="P:response to cobalt ion"/>
    <property type="evidence" value="ECO:0007669"/>
    <property type="project" value="TreeGrafter"/>
</dbReference>
<evidence type="ECO:0000256" key="13">
    <source>
        <dbReference type="RuleBase" id="RU362101"/>
    </source>
</evidence>
<evidence type="ECO:0000256" key="14">
    <source>
        <dbReference type="SAM" id="MobiDB-lite"/>
    </source>
</evidence>
<accession>W8KXN2</accession>
<evidence type="ECO:0000256" key="6">
    <source>
        <dbReference type="ARBA" id="ARBA00022596"/>
    </source>
</evidence>
<reference evidence="17" key="2">
    <citation type="submission" date="2014-02" db="EMBL/GenBank/DDBJ databases">
        <title>Draft Genome Sequence of extremely halophilic bacteria Halorhodospira halochloris.</title>
        <authorList>
            <person name="Singh K.S."/>
        </authorList>
    </citation>
    <scope>NUCLEOTIDE SEQUENCE [LARGE SCALE GENOMIC DNA]</scope>
    <source>
        <strain evidence="17">A</strain>
    </source>
</reference>
<feature type="region of interest" description="Disordered" evidence="14">
    <location>
        <begin position="21"/>
        <end position="44"/>
    </location>
</feature>
<keyword evidence="7 13" id="KW-0812">Transmembrane</keyword>
<organism evidence="16 17">
    <name type="scientific">Ectothiorhodospira haloalkaliphila</name>
    <dbReference type="NCBI Taxonomy" id="421628"/>
    <lineage>
        <taxon>Bacteria</taxon>
        <taxon>Pseudomonadati</taxon>
        <taxon>Pseudomonadota</taxon>
        <taxon>Gammaproteobacteria</taxon>
        <taxon>Chromatiales</taxon>
        <taxon>Ectothiorhodospiraceae</taxon>
        <taxon>Ectothiorhodospira</taxon>
    </lineage>
</organism>
<evidence type="ECO:0000313" key="17">
    <source>
        <dbReference type="Proteomes" id="UP000019442"/>
    </source>
</evidence>
<keyword evidence="6" id="KW-0533">Nickel</keyword>
<dbReference type="Proteomes" id="UP000019442">
    <property type="component" value="Chromosome"/>
</dbReference>
<comment type="function">
    <text evidence="1">Efflux system for nickel and cobalt.</text>
</comment>
<feature type="transmembrane region" description="Helical" evidence="13">
    <location>
        <begin position="262"/>
        <end position="286"/>
    </location>
</feature>
<comment type="similarity">
    <text evidence="13">Belongs to the NiCoT transporter (TC 2.A.52) family.</text>
</comment>
<name>W8KXN2_9GAMM</name>
<feature type="transmembrane region" description="Helical" evidence="13">
    <location>
        <begin position="292"/>
        <end position="317"/>
    </location>
</feature>
<dbReference type="InterPro" id="IPR011541">
    <property type="entry name" value="Ni/Co_transpt_high_affinity"/>
</dbReference>
<evidence type="ECO:0000313" key="16">
    <source>
        <dbReference type="EMBL" id="AHK80306.1"/>
    </source>
</evidence>
<protein>
    <recommendedName>
        <fullName evidence="13">Nickel/cobalt efflux system</fullName>
    </recommendedName>
</protein>
<evidence type="ECO:0000256" key="1">
    <source>
        <dbReference type="ARBA" id="ARBA00002510"/>
    </source>
</evidence>
<dbReference type="PANTHER" id="PTHR40659:SF1">
    <property type="entry name" value="NICKEL_COBALT EFFLUX SYSTEM RCNA"/>
    <property type="match status" value="1"/>
</dbReference>
<dbReference type="GO" id="GO:0010045">
    <property type="term" value="P:response to nickel cation"/>
    <property type="evidence" value="ECO:0007669"/>
    <property type="project" value="TreeGrafter"/>
</dbReference>
<feature type="chain" id="PRO_5004913323" description="Nickel/cobalt efflux system" evidence="15">
    <location>
        <begin position="21"/>
        <end position="373"/>
    </location>
</feature>
<keyword evidence="15" id="KW-0732">Signal</keyword>
<dbReference type="PATRIC" id="fig|1354791.3.peg.418"/>
<evidence type="ECO:0000256" key="15">
    <source>
        <dbReference type="SAM" id="SignalP"/>
    </source>
</evidence>
<evidence type="ECO:0000256" key="2">
    <source>
        <dbReference type="ARBA" id="ARBA00004651"/>
    </source>
</evidence>
<keyword evidence="9" id="KW-0406">Ion transport</keyword>
<feature type="transmembrane region" description="Helical" evidence="13">
    <location>
        <begin position="167"/>
        <end position="186"/>
    </location>
</feature>
<dbReference type="EMBL" id="CP007268">
    <property type="protein sequence ID" value="AHK80306.1"/>
    <property type="molecule type" value="Genomic_DNA"/>
</dbReference>
<evidence type="ECO:0000256" key="10">
    <source>
        <dbReference type="ARBA" id="ARBA00023112"/>
    </source>
</evidence>